<dbReference type="Proteomes" id="UP000254893">
    <property type="component" value="Unassembled WGS sequence"/>
</dbReference>
<dbReference type="RefSeq" id="WP_003010604.1">
    <property type="nucleotide sequence ID" value="NZ_CP068082.1"/>
</dbReference>
<name>A0A380CKN3_SPHSI</name>
<protein>
    <submittedName>
        <fullName evidence="2">Rod shape-determining protein MreD</fullName>
    </submittedName>
</protein>
<evidence type="ECO:0000313" key="3">
    <source>
        <dbReference type="Proteomes" id="UP000254893"/>
    </source>
</evidence>
<feature type="transmembrane region" description="Helical" evidence="1">
    <location>
        <begin position="71"/>
        <end position="93"/>
    </location>
</feature>
<proteinExistence type="predicted"/>
<reference evidence="2 3" key="1">
    <citation type="submission" date="2018-06" db="EMBL/GenBank/DDBJ databases">
        <authorList>
            <consortium name="Pathogen Informatics"/>
            <person name="Doyle S."/>
        </authorList>
    </citation>
    <scope>NUCLEOTIDE SEQUENCE [LARGE SCALE GENOMIC DNA]</scope>
    <source>
        <strain evidence="2 3">NCTC11388</strain>
    </source>
</reference>
<keyword evidence="1" id="KW-0472">Membrane</keyword>
<feature type="transmembrane region" description="Helical" evidence="1">
    <location>
        <begin position="144"/>
        <end position="166"/>
    </location>
</feature>
<organism evidence="2 3">
    <name type="scientific">Sphingobacterium spiritivorum</name>
    <name type="common">Flavobacterium spiritivorum</name>
    <dbReference type="NCBI Taxonomy" id="258"/>
    <lineage>
        <taxon>Bacteria</taxon>
        <taxon>Pseudomonadati</taxon>
        <taxon>Bacteroidota</taxon>
        <taxon>Sphingobacteriia</taxon>
        <taxon>Sphingobacteriales</taxon>
        <taxon>Sphingobacteriaceae</taxon>
        <taxon>Sphingobacterium</taxon>
    </lineage>
</organism>
<keyword evidence="1" id="KW-1133">Transmembrane helix</keyword>
<evidence type="ECO:0000256" key="1">
    <source>
        <dbReference type="SAM" id="Phobius"/>
    </source>
</evidence>
<keyword evidence="1" id="KW-0812">Transmembrane</keyword>
<evidence type="ECO:0000313" key="2">
    <source>
        <dbReference type="EMBL" id="SUJ22711.1"/>
    </source>
</evidence>
<gene>
    <name evidence="2" type="ORF">NCTC11388_03258</name>
</gene>
<feature type="transmembrane region" description="Helical" evidence="1">
    <location>
        <begin position="114"/>
        <end position="132"/>
    </location>
</feature>
<sequence length="174" mass="20125">MGRTVLINFLRFVVLILLQVFLFKNIGYYNLASPFPYILIILLLPIGIPNLLLYVLAFLTGLTVDVFYDSLGVHAAACVALAWYRIFFHNITLEVDMKESYLTPSLGEMGFKWFLSYTFFGILVHHTVLYILEVFSFYQFQYTLLSIGLSCIFTLIIILLSGLLFFRKKTRYNA</sequence>
<dbReference type="EMBL" id="UGYW01000002">
    <property type="protein sequence ID" value="SUJ22711.1"/>
    <property type="molecule type" value="Genomic_DNA"/>
</dbReference>
<feature type="transmembrane region" description="Helical" evidence="1">
    <location>
        <begin position="6"/>
        <end position="23"/>
    </location>
</feature>
<feature type="transmembrane region" description="Helical" evidence="1">
    <location>
        <begin position="35"/>
        <end position="59"/>
    </location>
</feature>
<dbReference type="AlphaFoldDB" id="A0A380CKN3"/>
<accession>A0A380CKN3</accession>